<evidence type="ECO:0000256" key="10">
    <source>
        <dbReference type="ARBA" id="ARBA00022840"/>
    </source>
</evidence>
<evidence type="ECO:0000256" key="4">
    <source>
        <dbReference type="ARBA" id="ARBA00022475"/>
    </source>
</evidence>
<dbReference type="PANTHER" id="PTHR45528:SF11">
    <property type="entry name" value="HISTIDINE KINASE"/>
    <property type="match status" value="1"/>
</dbReference>
<dbReference type="Pfam" id="PF00672">
    <property type="entry name" value="HAMP"/>
    <property type="match status" value="1"/>
</dbReference>
<comment type="catalytic activity">
    <reaction evidence="1">
        <text>ATP + protein L-histidine = ADP + protein N-phospho-L-histidine.</text>
        <dbReference type="EC" id="2.7.13.3"/>
    </reaction>
</comment>
<dbReference type="PROSITE" id="PS50109">
    <property type="entry name" value="HIS_KIN"/>
    <property type="match status" value="1"/>
</dbReference>
<dbReference type="InterPro" id="IPR003660">
    <property type="entry name" value="HAMP_dom"/>
</dbReference>
<dbReference type="FunFam" id="3.30.565.10:FF:000006">
    <property type="entry name" value="Sensor histidine kinase WalK"/>
    <property type="match status" value="1"/>
</dbReference>
<dbReference type="PRINTS" id="PR00344">
    <property type="entry name" value="BCTRLSENSOR"/>
</dbReference>
<evidence type="ECO:0000256" key="17">
    <source>
        <dbReference type="SAM" id="Phobius"/>
    </source>
</evidence>
<keyword evidence="6" id="KW-0808">Transferase</keyword>
<keyword evidence="10" id="KW-0067">ATP-binding</keyword>
<evidence type="ECO:0000256" key="1">
    <source>
        <dbReference type="ARBA" id="ARBA00000085"/>
    </source>
</evidence>
<evidence type="ECO:0000256" key="13">
    <source>
        <dbReference type="ARBA" id="ARBA00023026"/>
    </source>
</evidence>
<evidence type="ECO:0000313" key="20">
    <source>
        <dbReference type="EMBL" id="AEI40030.1"/>
    </source>
</evidence>
<dbReference type="Gene3D" id="1.10.287.130">
    <property type="match status" value="1"/>
</dbReference>
<evidence type="ECO:0000256" key="14">
    <source>
        <dbReference type="ARBA" id="ARBA00023136"/>
    </source>
</evidence>
<keyword evidence="8" id="KW-0547">Nucleotide-binding</keyword>
<keyword evidence="11 17" id="KW-1133">Transmembrane helix</keyword>
<evidence type="ECO:0000256" key="8">
    <source>
        <dbReference type="ARBA" id="ARBA00022741"/>
    </source>
</evidence>
<feature type="transmembrane region" description="Helical" evidence="17">
    <location>
        <begin position="160"/>
        <end position="182"/>
    </location>
</feature>
<dbReference type="EMBL" id="CP002869">
    <property type="protein sequence ID" value="AEI40030.1"/>
    <property type="molecule type" value="Genomic_DNA"/>
</dbReference>
<dbReference type="GO" id="GO:0005886">
    <property type="term" value="C:plasma membrane"/>
    <property type="evidence" value="ECO:0007669"/>
    <property type="project" value="UniProtKB-SubCell"/>
</dbReference>
<dbReference type="Gene3D" id="3.30.565.10">
    <property type="entry name" value="Histidine kinase-like ATPase, C-terminal domain"/>
    <property type="match status" value="1"/>
</dbReference>
<dbReference type="KEGG" id="pms:KNP414_01466"/>
<evidence type="ECO:0000259" key="19">
    <source>
        <dbReference type="PROSITE" id="PS50885"/>
    </source>
</evidence>
<dbReference type="InterPro" id="IPR036097">
    <property type="entry name" value="HisK_dim/P_sf"/>
</dbReference>
<evidence type="ECO:0000256" key="15">
    <source>
        <dbReference type="ARBA" id="ARBA00037219"/>
    </source>
</evidence>
<keyword evidence="9 20" id="KW-0418">Kinase</keyword>
<evidence type="ECO:0000259" key="18">
    <source>
        <dbReference type="PROSITE" id="PS50109"/>
    </source>
</evidence>
<sequence length="460" mass="51816">MRGSLYTRIVLAFLVSVILGLFIAFYATGLLFAERIWNNMKEDLHFVALDLIDTYQMTNGMDINQYLEARVLTRPFYVSLIDAEGGFREFGYRNVKNKRSVDQEAVKQVLAGGVHYSVLEEGGDEGALLGYPMEIDGRQYALFVQPAAPKMALNIRNAMITALAIELVAGSFFILIGARYLVNPLKLMTRASRRIAKGDFNISLDWKRRRDELGELAVSFTEMAGELKQMERMRQDFVSNVSHEIQSPLTSIAGFSKVLQQRQMPEEERKEYLRIIEAEAQRLSRLSENLLKLASLESEHHPFHPQTYDLDEQLRNVILTMEPIWSAKDIELDLDLPSVKVQGDPDQLSQVWLNLIGNALKFTPESGTVRIAIKTGVDKVQVKVSDTGIGISEEDLAHIFRRFYKADRSRTSANGGSGLGLSIVKKIIELHGGTIAVESRPGEGTEFTVTLPYVLLKRRD</sequence>
<keyword evidence="13" id="KW-0843">Virulence</keyword>
<dbReference type="SMART" id="SM00387">
    <property type="entry name" value="HATPase_c"/>
    <property type="match status" value="1"/>
</dbReference>
<dbReference type="PATRIC" id="fig|1036673.3.peg.1289"/>
<dbReference type="SUPFAM" id="SSF158472">
    <property type="entry name" value="HAMP domain-like"/>
    <property type="match status" value="1"/>
</dbReference>
<dbReference type="InterPro" id="IPR050398">
    <property type="entry name" value="HssS/ArlS-like"/>
</dbReference>
<reference evidence="20 21" key="2">
    <citation type="journal article" date="2013" name="Genome Announc.">
        <title>Genome Sequence of Growth-Improving Paenibacillus mucilaginosus Strain KNP414.</title>
        <authorList>
            <person name="Lu J.J."/>
            <person name="Wang J.F."/>
            <person name="Hu X.F."/>
        </authorList>
    </citation>
    <scope>NUCLEOTIDE SEQUENCE [LARGE SCALE GENOMIC DNA]</scope>
    <source>
        <strain evidence="20 21">KNP414</strain>
    </source>
</reference>
<evidence type="ECO:0000256" key="2">
    <source>
        <dbReference type="ARBA" id="ARBA00004651"/>
    </source>
</evidence>
<keyword evidence="12" id="KW-0902">Two-component regulatory system</keyword>
<evidence type="ECO:0000313" key="21">
    <source>
        <dbReference type="Proteomes" id="UP000006620"/>
    </source>
</evidence>
<evidence type="ECO:0000256" key="12">
    <source>
        <dbReference type="ARBA" id="ARBA00023012"/>
    </source>
</evidence>
<dbReference type="SMART" id="SM00388">
    <property type="entry name" value="HisKA"/>
    <property type="match status" value="1"/>
</dbReference>
<proteinExistence type="predicted"/>
<name>F8FME7_PAEMK</name>
<dbReference type="AlphaFoldDB" id="F8FME7"/>
<dbReference type="Pfam" id="PF00512">
    <property type="entry name" value="HisKA"/>
    <property type="match status" value="1"/>
</dbReference>
<dbReference type="Pfam" id="PF02518">
    <property type="entry name" value="HATPase_c"/>
    <property type="match status" value="1"/>
</dbReference>
<dbReference type="FunFam" id="1.10.287.130:FF:000001">
    <property type="entry name" value="Two-component sensor histidine kinase"/>
    <property type="match status" value="1"/>
</dbReference>
<dbReference type="SUPFAM" id="SSF47384">
    <property type="entry name" value="Homodimeric domain of signal transducing histidine kinase"/>
    <property type="match status" value="1"/>
</dbReference>
<keyword evidence="14 17" id="KW-0472">Membrane</keyword>
<dbReference type="EC" id="2.7.13.3" evidence="3"/>
<dbReference type="CDD" id="cd16922">
    <property type="entry name" value="HATPase_EvgS-ArcB-TorS-like"/>
    <property type="match status" value="1"/>
</dbReference>
<dbReference type="InterPro" id="IPR003594">
    <property type="entry name" value="HATPase_dom"/>
</dbReference>
<reference evidence="21" key="1">
    <citation type="submission" date="2011-06" db="EMBL/GenBank/DDBJ databases">
        <title>Complete genome sequence of Paenibacillus mucilaginosus KNP414.</title>
        <authorList>
            <person name="Wang J."/>
            <person name="Hu S."/>
            <person name="Hu X."/>
            <person name="Zhang B."/>
            <person name="Dong D."/>
            <person name="Zhang S."/>
            <person name="Zhao K."/>
            <person name="Wu D."/>
        </authorList>
    </citation>
    <scope>NUCLEOTIDE SEQUENCE [LARGE SCALE GENOMIC DNA]</scope>
    <source>
        <strain evidence="21">KNP414</strain>
    </source>
</reference>
<evidence type="ECO:0000256" key="5">
    <source>
        <dbReference type="ARBA" id="ARBA00022553"/>
    </source>
</evidence>
<evidence type="ECO:0000256" key="7">
    <source>
        <dbReference type="ARBA" id="ARBA00022692"/>
    </source>
</evidence>
<accession>F8FME7</accession>
<dbReference type="CDD" id="cd00082">
    <property type="entry name" value="HisKA"/>
    <property type="match status" value="1"/>
</dbReference>
<evidence type="ECO:0000256" key="11">
    <source>
        <dbReference type="ARBA" id="ARBA00022989"/>
    </source>
</evidence>
<keyword evidence="5" id="KW-0597">Phosphoprotein</keyword>
<dbReference type="RefSeq" id="WP_013915192.1">
    <property type="nucleotide sequence ID" value="NC_015690.1"/>
</dbReference>
<dbReference type="InterPro" id="IPR005467">
    <property type="entry name" value="His_kinase_dom"/>
</dbReference>
<evidence type="ECO:0000256" key="16">
    <source>
        <dbReference type="ARBA" id="ARBA00040841"/>
    </source>
</evidence>
<dbReference type="InterPro" id="IPR036890">
    <property type="entry name" value="HATPase_C_sf"/>
</dbReference>
<keyword evidence="4" id="KW-1003">Cell membrane</keyword>
<dbReference type="Proteomes" id="UP000006620">
    <property type="component" value="Chromosome"/>
</dbReference>
<dbReference type="SMART" id="SM00304">
    <property type="entry name" value="HAMP"/>
    <property type="match status" value="1"/>
</dbReference>
<protein>
    <recommendedName>
        <fullName evidence="16">Heme sensor protein HssS</fullName>
        <ecNumber evidence="3">2.7.13.3</ecNumber>
    </recommendedName>
</protein>
<comment type="function">
    <text evidence="15">Member of the two-component regulatory system HssS/HssR involved in intracellular heme homeostasis and tempering of staphylococcal virulence. HssS functions as a heme sensor histidine kinase which is autophosphorylated at a histidine residue and transfers its phosphate group to an aspartate residue of HssR. HssR/HssS activates the expression of hrtAB, an efflux pump, in response to extracellular heme, hemin, hemoglobin or blood.</text>
</comment>
<dbReference type="PROSITE" id="PS50885">
    <property type="entry name" value="HAMP"/>
    <property type="match status" value="1"/>
</dbReference>
<feature type="transmembrane region" description="Helical" evidence="17">
    <location>
        <begin position="6"/>
        <end position="32"/>
    </location>
</feature>
<dbReference type="InterPro" id="IPR003661">
    <property type="entry name" value="HisK_dim/P_dom"/>
</dbReference>
<evidence type="ECO:0000256" key="3">
    <source>
        <dbReference type="ARBA" id="ARBA00012438"/>
    </source>
</evidence>
<dbReference type="PANTHER" id="PTHR45528">
    <property type="entry name" value="SENSOR HISTIDINE KINASE CPXA"/>
    <property type="match status" value="1"/>
</dbReference>
<gene>
    <name evidence="20" type="ordered locus">KNP414_01466</name>
</gene>
<organism evidence="20 21">
    <name type="scientific">Paenibacillus mucilaginosus (strain KNP414)</name>
    <dbReference type="NCBI Taxonomy" id="1036673"/>
    <lineage>
        <taxon>Bacteria</taxon>
        <taxon>Bacillati</taxon>
        <taxon>Bacillota</taxon>
        <taxon>Bacilli</taxon>
        <taxon>Bacillales</taxon>
        <taxon>Paenibacillaceae</taxon>
        <taxon>Paenibacillus</taxon>
    </lineage>
</organism>
<dbReference type="InterPro" id="IPR004358">
    <property type="entry name" value="Sig_transdc_His_kin-like_C"/>
</dbReference>
<feature type="domain" description="Histidine kinase" evidence="18">
    <location>
        <begin position="240"/>
        <end position="455"/>
    </location>
</feature>
<dbReference type="HOGENOM" id="CLU_000445_89_6_9"/>
<keyword evidence="7 17" id="KW-0812">Transmembrane</keyword>
<evidence type="ECO:0000256" key="9">
    <source>
        <dbReference type="ARBA" id="ARBA00022777"/>
    </source>
</evidence>
<dbReference type="CDD" id="cd06225">
    <property type="entry name" value="HAMP"/>
    <property type="match status" value="1"/>
</dbReference>
<dbReference type="Gene3D" id="6.10.340.10">
    <property type="match status" value="1"/>
</dbReference>
<dbReference type="GO" id="GO:0005524">
    <property type="term" value="F:ATP binding"/>
    <property type="evidence" value="ECO:0007669"/>
    <property type="project" value="UniProtKB-KW"/>
</dbReference>
<dbReference type="SUPFAM" id="SSF55874">
    <property type="entry name" value="ATPase domain of HSP90 chaperone/DNA topoisomerase II/histidine kinase"/>
    <property type="match status" value="1"/>
</dbReference>
<evidence type="ECO:0000256" key="6">
    <source>
        <dbReference type="ARBA" id="ARBA00022679"/>
    </source>
</evidence>
<comment type="subcellular location">
    <subcellularLocation>
        <location evidence="2">Cell membrane</location>
        <topology evidence="2">Multi-pass membrane protein</topology>
    </subcellularLocation>
</comment>
<feature type="domain" description="HAMP" evidence="19">
    <location>
        <begin position="179"/>
        <end position="232"/>
    </location>
</feature>
<dbReference type="GO" id="GO:0000155">
    <property type="term" value="F:phosphorelay sensor kinase activity"/>
    <property type="evidence" value="ECO:0007669"/>
    <property type="project" value="InterPro"/>
</dbReference>